<dbReference type="Pfam" id="PF02517">
    <property type="entry name" value="Rce1-like"/>
    <property type="match status" value="1"/>
</dbReference>
<feature type="transmembrane region" description="Helical" evidence="1">
    <location>
        <begin position="97"/>
        <end position="120"/>
    </location>
</feature>
<dbReference type="InterPro" id="IPR003675">
    <property type="entry name" value="Rce1/LyrA-like_dom"/>
</dbReference>
<dbReference type="EMBL" id="JAVDWQ010000003">
    <property type="protein sequence ID" value="MDR7209341.1"/>
    <property type="molecule type" value="Genomic_DNA"/>
</dbReference>
<keyword evidence="1" id="KW-0812">Transmembrane</keyword>
<proteinExistence type="predicted"/>
<evidence type="ECO:0000256" key="1">
    <source>
        <dbReference type="SAM" id="Phobius"/>
    </source>
</evidence>
<protein>
    <submittedName>
        <fullName evidence="3">Membrane protease YdiL (CAAX protease family)</fullName>
    </submittedName>
</protein>
<reference evidence="3 4" key="1">
    <citation type="submission" date="2023-07" db="EMBL/GenBank/DDBJ databases">
        <title>Sorghum-associated microbial communities from plants grown in Nebraska, USA.</title>
        <authorList>
            <person name="Schachtman D."/>
        </authorList>
    </citation>
    <scope>NUCLEOTIDE SEQUENCE [LARGE SCALE GENOMIC DNA]</scope>
    <source>
        <strain evidence="3 4">4129</strain>
    </source>
</reference>
<feature type="domain" description="CAAX prenyl protease 2/Lysostaphin resistance protein A-like" evidence="2">
    <location>
        <begin position="65"/>
        <end position="155"/>
    </location>
</feature>
<evidence type="ECO:0000313" key="4">
    <source>
        <dbReference type="Proteomes" id="UP001269081"/>
    </source>
</evidence>
<evidence type="ECO:0000259" key="2">
    <source>
        <dbReference type="Pfam" id="PF02517"/>
    </source>
</evidence>
<gene>
    <name evidence="3" type="ORF">J2W48_001274</name>
</gene>
<feature type="transmembrane region" description="Helical" evidence="1">
    <location>
        <begin position="140"/>
        <end position="161"/>
    </location>
</feature>
<sequence length="162" mass="19507">MTNKILNNSNILIFIKKYYLSLLFIFYLFLTVLNGYFFNWVNNTFFNFTNETENGLRDFSYNEKFMLIVIIAPLVETVIFQYLPIRILEKLRLENNWVKIILTSLLFSLFHFYNPIYVAMTFVSGMLLNKFYLESRAKSKFYFVLTALLHSMYNLYGYLFVK</sequence>
<feature type="transmembrane region" description="Helical" evidence="1">
    <location>
        <begin position="65"/>
        <end position="85"/>
    </location>
</feature>
<comment type="caution">
    <text evidence="3">The sequence shown here is derived from an EMBL/GenBank/DDBJ whole genome shotgun (WGS) entry which is preliminary data.</text>
</comment>
<keyword evidence="3" id="KW-0645">Protease</keyword>
<keyword evidence="3" id="KW-0378">Hydrolase</keyword>
<dbReference type="RefSeq" id="WP_310279507.1">
    <property type="nucleotide sequence ID" value="NZ_JAVDWQ010000003.1"/>
</dbReference>
<accession>A0ABU1Y747</accession>
<evidence type="ECO:0000313" key="3">
    <source>
        <dbReference type="EMBL" id="MDR7209341.1"/>
    </source>
</evidence>
<keyword evidence="1" id="KW-1133">Transmembrane helix</keyword>
<dbReference type="Proteomes" id="UP001269081">
    <property type="component" value="Unassembled WGS sequence"/>
</dbReference>
<organism evidence="3 4">
    <name type="scientific">Flavobacterium piscis</name>
    <dbReference type="NCBI Taxonomy" id="1114874"/>
    <lineage>
        <taxon>Bacteria</taxon>
        <taxon>Pseudomonadati</taxon>
        <taxon>Bacteroidota</taxon>
        <taxon>Flavobacteriia</taxon>
        <taxon>Flavobacteriales</taxon>
        <taxon>Flavobacteriaceae</taxon>
        <taxon>Flavobacterium</taxon>
    </lineage>
</organism>
<keyword evidence="4" id="KW-1185">Reference proteome</keyword>
<feature type="transmembrane region" description="Helical" evidence="1">
    <location>
        <begin position="18"/>
        <end position="38"/>
    </location>
</feature>
<dbReference type="GO" id="GO:0008233">
    <property type="term" value="F:peptidase activity"/>
    <property type="evidence" value="ECO:0007669"/>
    <property type="project" value="UniProtKB-KW"/>
</dbReference>
<dbReference type="GO" id="GO:0006508">
    <property type="term" value="P:proteolysis"/>
    <property type="evidence" value="ECO:0007669"/>
    <property type="project" value="UniProtKB-KW"/>
</dbReference>
<name>A0ABU1Y747_9FLAO</name>
<keyword evidence="1" id="KW-0472">Membrane</keyword>